<gene>
    <name evidence="1" type="ORF">SCF082_LOCUS5026</name>
</gene>
<dbReference type="InterPro" id="IPR043203">
    <property type="entry name" value="VGCC_Ca_Na"/>
</dbReference>
<accession>A0ABP0I338</accession>
<dbReference type="PANTHER" id="PTHR10037:SF62">
    <property type="entry name" value="SODIUM CHANNEL PROTEIN 60E"/>
    <property type="match status" value="1"/>
</dbReference>
<comment type="caution">
    <text evidence="1">The sequence shown here is derived from an EMBL/GenBank/DDBJ whole genome shotgun (WGS) entry which is preliminary data.</text>
</comment>
<dbReference type="InterPro" id="IPR005821">
    <property type="entry name" value="Ion_trans_dom"/>
</dbReference>
<evidence type="ECO:0000313" key="1">
    <source>
        <dbReference type="EMBL" id="CAK8996986.1"/>
    </source>
</evidence>
<dbReference type="Gene3D" id="1.10.287.70">
    <property type="match status" value="1"/>
</dbReference>
<dbReference type="Pfam" id="PF00520">
    <property type="entry name" value="Ion_trans"/>
    <property type="match status" value="1"/>
</dbReference>
<dbReference type="InterPro" id="IPR018247">
    <property type="entry name" value="EF_Hand_1_Ca_BS"/>
</dbReference>
<dbReference type="PANTHER" id="PTHR10037">
    <property type="entry name" value="VOLTAGE-GATED CATION CHANNEL CALCIUM AND SODIUM"/>
    <property type="match status" value="1"/>
</dbReference>
<dbReference type="InterPro" id="IPR027359">
    <property type="entry name" value="Volt_channel_dom_sf"/>
</dbReference>
<dbReference type="InterPro" id="IPR011992">
    <property type="entry name" value="EF-hand-dom_pair"/>
</dbReference>
<reference evidence="1 2" key="1">
    <citation type="submission" date="2024-02" db="EMBL/GenBank/DDBJ databases">
        <authorList>
            <person name="Chen Y."/>
            <person name="Shah S."/>
            <person name="Dougan E. K."/>
            <person name="Thang M."/>
            <person name="Chan C."/>
        </authorList>
    </citation>
    <scope>NUCLEOTIDE SEQUENCE [LARGE SCALE GENOMIC DNA]</scope>
</reference>
<dbReference type="PROSITE" id="PS50222">
    <property type="entry name" value="EF_HAND_2"/>
    <property type="match status" value="1"/>
</dbReference>
<dbReference type="EMBL" id="CAXAMM010002658">
    <property type="protein sequence ID" value="CAK8996986.1"/>
    <property type="molecule type" value="Genomic_DNA"/>
</dbReference>
<dbReference type="InterPro" id="IPR002048">
    <property type="entry name" value="EF_hand_dom"/>
</dbReference>
<proteinExistence type="predicted"/>
<keyword evidence="2" id="KW-1185">Reference proteome</keyword>
<organism evidence="1 2">
    <name type="scientific">Durusdinium trenchii</name>
    <dbReference type="NCBI Taxonomy" id="1381693"/>
    <lineage>
        <taxon>Eukaryota</taxon>
        <taxon>Sar</taxon>
        <taxon>Alveolata</taxon>
        <taxon>Dinophyceae</taxon>
        <taxon>Suessiales</taxon>
        <taxon>Symbiodiniaceae</taxon>
        <taxon>Durusdinium</taxon>
    </lineage>
</organism>
<dbReference type="SUPFAM" id="SSF47473">
    <property type="entry name" value="EF-hand"/>
    <property type="match status" value="1"/>
</dbReference>
<protein>
    <submittedName>
        <fullName evidence="1">Muscle calcium channel subunit alpha-1 (MDL-alpha-1)</fullName>
    </submittedName>
</protein>
<evidence type="ECO:0000313" key="2">
    <source>
        <dbReference type="Proteomes" id="UP001642464"/>
    </source>
</evidence>
<sequence>MVLAELRRFASRDPSAAVPVDGIPEKAHLRTAIEKIEKDSVRYRQSHQKPWLNESGERIWSRHRICLAKLVQSQSFETFMGIVIFVNIVLMIIETNYDAECFPKYANDLHNCPSRSSEQTWLQVSTIALQTIYTVECCLRACVEQRHYVWNTWNQIDLWTAIFGWIGLGMSSMNLNVLRTIRVLRLLRVGRLVISVPELYILLSGLTTSFKPILFGSIMLVSVILVWSIIVVELIHPLNSQTTFDNCPRCSNGFKSVYSAALTLFSQIVAGDSWGSISIPLAEERWWVGALLFVILMTISLGVMNLILAVIVEKAAEARENDQERKTKLQDEERQKDMIELAILCDRMDNDGSGALSLTELLDGYDYDARFHSLMKRMDIERDDMRTIFRALDADASGEVDYVEFCHQLGTCKKRDQLMLSTLTRYAVMEVRALIEGEVMKAIEEQTGLLRDQLDLLSHVPGCTEAAKDIQKRSLSRPCDRVLSDRSGKKHKYNTASFEHIVRDDATHLLIRQSVRRAAPTREDEIHLQQQASVDQIGESISIASKTVQGMQNQLEALVWKAEQLQTDIQRKASSTQTRPITRMDWRRRSGSIESFASLTSRSSKASVAEGDGYDWSDFDRRFGDLLRKFNHRAQREADLQIKLKDIMDSISFMLKEPAVVQEEL</sequence>
<dbReference type="Gene3D" id="1.10.238.10">
    <property type="entry name" value="EF-hand"/>
    <property type="match status" value="1"/>
</dbReference>
<name>A0ABP0I338_9DINO</name>
<dbReference type="Gene3D" id="1.20.120.350">
    <property type="entry name" value="Voltage-gated potassium channels. Chain C"/>
    <property type="match status" value="1"/>
</dbReference>
<dbReference type="PROSITE" id="PS00018">
    <property type="entry name" value="EF_HAND_1"/>
    <property type="match status" value="2"/>
</dbReference>
<dbReference type="Proteomes" id="UP001642464">
    <property type="component" value="Unassembled WGS sequence"/>
</dbReference>
<dbReference type="SUPFAM" id="SSF81324">
    <property type="entry name" value="Voltage-gated potassium channels"/>
    <property type="match status" value="1"/>
</dbReference>